<evidence type="ECO:0000256" key="5">
    <source>
        <dbReference type="ARBA" id="ARBA00023136"/>
    </source>
</evidence>
<dbReference type="Proteomes" id="UP000663828">
    <property type="component" value="Unassembled WGS sequence"/>
</dbReference>
<dbReference type="Gene3D" id="1.20.1070.10">
    <property type="entry name" value="Rhodopsin 7-helix transmembrane proteins"/>
    <property type="match status" value="1"/>
</dbReference>
<dbReference type="AlphaFoldDB" id="A0A816DN89"/>
<comment type="caution">
    <text evidence="10">The sequence shown here is derived from an EMBL/GenBank/DDBJ whole genome shotgun (WGS) entry which is preliminary data.</text>
</comment>
<dbReference type="SUPFAM" id="SSF81321">
    <property type="entry name" value="Family A G protein-coupled receptor-like"/>
    <property type="match status" value="1"/>
</dbReference>
<name>A0A816DN89_ADIRI</name>
<accession>A0A816DN89</accession>
<evidence type="ECO:0000256" key="7">
    <source>
        <dbReference type="ARBA" id="ARBA00023224"/>
    </source>
</evidence>
<dbReference type="GO" id="GO:0004930">
    <property type="term" value="F:G protein-coupled receptor activity"/>
    <property type="evidence" value="ECO:0007669"/>
    <property type="project" value="UniProtKB-KW"/>
</dbReference>
<proteinExistence type="predicted"/>
<sequence>MVDTISVIYAVQAIILTLTIPMSLIYLLTIIFIERFHTANNILTANFCSICFICVIYWALYRASSVFHFYPYYGNTAFCTFVLSAGQYLNCLLIYSLTLIAISRYLTIRFPTKRLFKRKYWIYSTIILQWIFSSSVSIPIILDSLQGCINGLPLFSWNFLYYLLIIVIIPVIIYITFNGLILAAVRSSSRRVREITTIIAATTHIDHQQNRRDIKLLKHIFFLFFVFIFGWGPVYIATAIADFYMPLWVYYLLQTLPAFTIIIQILDLFIYNHEVRQYWKERMFRCLHINLR</sequence>
<reference evidence="10" key="1">
    <citation type="submission" date="2021-02" db="EMBL/GenBank/DDBJ databases">
        <authorList>
            <person name="Nowell W R."/>
        </authorList>
    </citation>
    <scope>NUCLEOTIDE SEQUENCE</scope>
</reference>
<evidence type="ECO:0000313" key="10">
    <source>
        <dbReference type="EMBL" id="CAF1636847.1"/>
    </source>
</evidence>
<keyword evidence="11" id="KW-1185">Reference proteome</keyword>
<feature type="transmembrane region" description="Helical" evidence="8">
    <location>
        <begin position="120"/>
        <end position="141"/>
    </location>
</feature>
<feature type="transmembrane region" description="Helical" evidence="8">
    <location>
        <begin position="40"/>
        <end position="60"/>
    </location>
</feature>
<evidence type="ECO:0000259" key="9">
    <source>
        <dbReference type="PROSITE" id="PS50262"/>
    </source>
</evidence>
<dbReference type="PROSITE" id="PS50262">
    <property type="entry name" value="G_PROTEIN_RECEP_F1_2"/>
    <property type="match status" value="1"/>
</dbReference>
<organism evidence="10 11">
    <name type="scientific">Adineta ricciae</name>
    <name type="common">Rotifer</name>
    <dbReference type="NCBI Taxonomy" id="249248"/>
    <lineage>
        <taxon>Eukaryota</taxon>
        <taxon>Metazoa</taxon>
        <taxon>Spiralia</taxon>
        <taxon>Gnathifera</taxon>
        <taxon>Rotifera</taxon>
        <taxon>Eurotatoria</taxon>
        <taxon>Bdelloidea</taxon>
        <taxon>Adinetida</taxon>
        <taxon>Adinetidae</taxon>
        <taxon>Adineta</taxon>
    </lineage>
</organism>
<keyword evidence="2 8" id="KW-0812">Transmembrane</keyword>
<feature type="transmembrane region" description="Helical" evidence="8">
    <location>
        <begin position="247"/>
        <end position="270"/>
    </location>
</feature>
<keyword evidence="7" id="KW-0807">Transducer</keyword>
<keyword evidence="6" id="KW-0675">Receptor</keyword>
<dbReference type="PANTHER" id="PTHR24240">
    <property type="entry name" value="OPSIN"/>
    <property type="match status" value="1"/>
</dbReference>
<protein>
    <recommendedName>
        <fullName evidence="9">G-protein coupled receptors family 1 profile domain-containing protein</fullName>
    </recommendedName>
</protein>
<evidence type="ECO:0000256" key="6">
    <source>
        <dbReference type="ARBA" id="ARBA00023170"/>
    </source>
</evidence>
<comment type="subcellular location">
    <subcellularLocation>
        <location evidence="1">Membrane</location>
        <topology evidence="1">Multi-pass membrane protein</topology>
    </subcellularLocation>
</comment>
<evidence type="ECO:0000256" key="3">
    <source>
        <dbReference type="ARBA" id="ARBA00022989"/>
    </source>
</evidence>
<evidence type="ECO:0000256" key="2">
    <source>
        <dbReference type="ARBA" id="ARBA00022692"/>
    </source>
</evidence>
<keyword evidence="5 8" id="KW-0472">Membrane</keyword>
<dbReference type="Pfam" id="PF00001">
    <property type="entry name" value="7tm_1"/>
    <property type="match status" value="1"/>
</dbReference>
<keyword evidence="4" id="KW-0297">G-protein coupled receptor</keyword>
<feature type="transmembrane region" description="Helical" evidence="8">
    <location>
        <begin position="220"/>
        <end position="241"/>
    </location>
</feature>
<gene>
    <name evidence="10" type="ORF">XAT740_LOCUS52621</name>
</gene>
<dbReference type="PRINTS" id="PR00237">
    <property type="entry name" value="GPCRRHODOPSN"/>
</dbReference>
<feature type="transmembrane region" description="Helical" evidence="8">
    <location>
        <begin position="6"/>
        <end position="33"/>
    </location>
</feature>
<evidence type="ECO:0000256" key="4">
    <source>
        <dbReference type="ARBA" id="ARBA00023040"/>
    </source>
</evidence>
<dbReference type="EMBL" id="CAJNOR010008730">
    <property type="protein sequence ID" value="CAF1636847.1"/>
    <property type="molecule type" value="Genomic_DNA"/>
</dbReference>
<feature type="transmembrane region" description="Helical" evidence="8">
    <location>
        <begin position="161"/>
        <end position="185"/>
    </location>
</feature>
<dbReference type="InterPro" id="IPR000276">
    <property type="entry name" value="GPCR_Rhodpsn"/>
</dbReference>
<dbReference type="InterPro" id="IPR050125">
    <property type="entry name" value="GPCR_opsins"/>
</dbReference>
<feature type="domain" description="G-protein coupled receptors family 1 profile" evidence="9">
    <location>
        <begin position="22"/>
        <end position="271"/>
    </location>
</feature>
<evidence type="ECO:0000256" key="1">
    <source>
        <dbReference type="ARBA" id="ARBA00004141"/>
    </source>
</evidence>
<evidence type="ECO:0000256" key="8">
    <source>
        <dbReference type="SAM" id="Phobius"/>
    </source>
</evidence>
<evidence type="ECO:0000313" key="11">
    <source>
        <dbReference type="Proteomes" id="UP000663828"/>
    </source>
</evidence>
<dbReference type="InterPro" id="IPR017452">
    <property type="entry name" value="GPCR_Rhodpsn_7TM"/>
</dbReference>
<feature type="transmembrane region" description="Helical" evidence="8">
    <location>
        <begin position="72"/>
        <end position="100"/>
    </location>
</feature>
<dbReference type="GO" id="GO:0016020">
    <property type="term" value="C:membrane"/>
    <property type="evidence" value="ECO:0007669"/>
    <property type="project" value="UniProtKB-SubCell"/>
</dbReference>
<keyword evidence="3 8" id="KW-1133">Transmembrane helix</keyword>